<dbReference type="RefSeq" id="WP_274152386.1">
    <property type="nucleotide sequence ID" value="NZ_CP117812.1"/>
</dbReference>
<dbReference type="Proteomes" id="UP001214250">
    <property type="component" value="Chromosome 2"/>
</dbReference>
<dbReference type="EMBL" id="CP117812">
    <property type="protein sequence ID" value="WDE97787.1"/>
    <property type="molecule type" value="Genomic_DNA"/>
</dbReference>
<evidence type="ECO:0000256" key="1">
    <source>
        <dbReference type="SAM" id="MobiDB-lite"/>
    </source>
</evidence>
<accession>A0ABY7VUP3</accession>
<organism evidence="2 3">
    <name type="scientific">Lentisphaera profundi</name>
    <dbReference type="NCBI Taxonomy" id="1658616"/>
    <lineage>
        <taxon>Bacteria</taxon>
        <taxon>Pseudomonadati</taxon>
        <taxon>Lentisphaerota</taxon>
        <taxon>Lentisphaeria</taxon>
        <taxon>Lentisphaerales</taxon>
        <taxon>Lentisphaeraceae</taxon>
        <taxon>Lentisphaera</taxon>
    </lineage>
</organism>
<protein>
    <submittedName>
        <fullName evidence="2">Uncharacterized protein</fullName>
    </submittedName>
</protein>
<feature type="compositionally biased region" description="Basic residues" evidence="1">
    <location>
        <begin position="1"/>
        <end position="26"/>
    </location>
</feature>
<feature type="region of interest" description="Disordered" evidence="1">
    <location>
        <begin position="1"/>
        <end position="27"/>
    </location>
</feature>
<evidence type="ECO:0000313" key="2">
    <source>
        <dbReference type="EMBL" id="WDE97787.1"/>
    </source>
</evidence>
<gene>
    <name evidence="2" type="ORF">PQO03_18330</name>
</gene>
<sequence length="68" mass="7711">MKRVFGKKNKNTSRPRKSGARKKRRIVEHTKRVIALGVPEAKVAQMNTKQLRDHLKSPQKTLAAYSAA</sequence>
<reference evidence="2 3" key="1">
    <citation type="submission" date="2023-02" db="EMBL/GenBank/DDBJ databases">
        <title>Genome sequence of Lentisphaera profundi SAORIC-696.</title>
        <authorList>
            <person name="Kim e."/>
            <person name="Cho J.-C."/>
            <person name="Choi A."/>
            <person name="Kang I."/>
        </authorList>
    </citation>
    <scope>NUCLEOTIDE SEQUENCE [LARGE SCALE GENOMIC DNA]</scope>
    <source>
        <strain evidence="2 3">SAORIC-696</strain>
    </source>
</reference>
<keyword evidence="3" id="KW-1185">Reference proteome</keyword>
<name>A0ABY7VUP3_9BACT</name>
<evidence type="ECO:0000313" key="3">
    <source>
        <dbReference type="Proteomes" id="UP001214250"/>
    </source>
</evidence>
<proteinExistence type="predicted"/>